<evidence type="ECO:0000256" key="1">
    <source>
        <dbReference type="SAM" id="SignalP"/>
    </source>
</evidence>
<name>A0ABS1CGD0_9GAMM</name>
<proteinExistence type="predicted"/>
<accession>A0ABS1CGD0</accession>
<evidence type="ECO:0000313" key="3">
    <source>
        <dbReference type="Proteomes" id="UP000748752"/>
    </source>
</evidence>
<organism evidence="2 3">
    <name type="scientific">Thiohalocapsa halophila</name>
    <dbReference type="NCBI Taxonomy" id="69359"/>
    <lineage>
        <taxon>Bacteria</taxon>
        <taxon>Pseudomonadati</taxon>
        <taxon>Pseudomonadota</taxon>
        <taxon>Gammaproteobacteria</taxon>
        <taxon>Chromatiales</taxon>
        <taxon>Chromatiaceae</taxon>
        <taxon>Thiohalocapsa</taxon>
    </lineage>
</organism>
<reference evidence="2 3" key="1">
    <citation type="journal article" date="2020" name="Microorganisms">
        <title>Osmotic Adaptation and Compatible Solute Biosynthesis of Phototrophic Bacteria as Revealed from Genome Analyses.</title>
        <authorList>
            <person name="Imhoff J.F."/>
            <person name="Rahn T."/>
            <person name="Kunzel S."/>
            <person name="Keller A."/>
            <person name="Neulinger S.C."/>
        </authorList>
    </citation>
    <scope>NUCLEOTIDE SEQUENCE [LARGE SCALE GENOMIC DNA]</scope>
    <source>
        <strain evidence="2 3">DSM 6210</strain>
    </source>
</reference>
<keyword evidence="1" id="KW-0732">Signal</keyword>
<dbReference type="InterPro" id="IPR019613">
    <property type="entry name" value="DUF4198"/>
</dbReference>
<feature type="chain" id="PRO_5047052356" evidence="1">
    <location>
        <begin position="22"/>
        <end position="262"/>
    </location>
</feature>
<comment type="caution">
    <text evidence="2">The sequence shown here is derived from an EMBL/GenBank/DDBJ whole genome shotgun (WGS) entry which is preliminary data.</text>
</comment>
<dbReference type="EMBL" id="NRRV01000011">
    <property type="protein sequence ID" value="MBK1630431.1"/>
    <property type="molecule type" value="Genomic_DNA"/>
</dbReference>
<dbReference type="RefSeq" id="WP_200235264.1">
    <property type="nucleotide sequence ID" value="NZ_NRRV01000011.1"/>
</dbReference>
<dbReference type="Proteomes" id="UP000748752">
    <property type="component" value="Unassembled WGS sequence"/>
</dbReference>
<gene>
    <name evidence="2" type="ORF">CKO31_06660</name>
</gene>
<feature type="signal peptide" evidence="1">
    <location>
        <begin position="1"/>
        <end position="21"/>
    </location>
</feature>
<sequence>MKNSALIAAAAATTLSGAAQAHFQLLYTPDVVLEKPGDIPLALVFGHPMENTNTMDMGEPEAFFVVFKGEKTDLKGSLETVQWAGATGEPSDAYTASYKVRRNGDYIFALTPAPYMEGAEDIYIQQITKTVLNKGAMPTGWNEPIGLPTEIVPMDKPYQTFVGGTFTGQLLSDGEPAAGVECEIEYINSDVDMAGNAFSKETKGPVPPTAIATITDENGLFTFGIPRPGTWGFACLGAGPDKEYEGKELSQDAVLWIHAAEL</sequence>
<protein>
    <submittedName>
        <fullName evidence="2">Nickel transporter</fullName>
    </submittedName>
</protein>
<dbReference type="Pfam" id="PF10670">
    <property type="entry name" value="DUF4198"/>
    <property type="match status" value="1"/>
</dbReference>
<keyword evidence="3" id="KW-1185">Reference proteome</keyword>
<evidence type="ECO:0000313" key="2">
    <source>
        <dbReference type="EMBL" id="MBK1630431.1"/>
    </source>
</evidence>